<dbReference type="AlphaFoldDB" id="A0A284R6J0"/>
<organism evidence="1 2">
    <name type="scientific">Armillaria ostoyae</name>
    <name type="common">Armillaria root rot fungus</name>
    <dbReference type="NCBI Taxonomy" id="47428"/>
    <lineage>
        <taxon>Eukaryota</taxon>
        <taxon>Fungi</taxon>
        <taxon>Dikarya</taxon>
        <taxon>Basidiomycota</taxon>
        <taxon>Agaricomycotina</taxon>
        <taxon>Agaricomycetes</taxon>
        <taxon>Agaricomycetidae</taxon>
        <taxon>Agaricales</taxon>
        <taxon>Marasmiineae</taxon>
        <taxon>Physalacriaceae</taxon>
        <taxon>Armillaria</taxon>
    </lineage>
</organism>
<protein>
    <submittedName>
        <fullName evidence="1">Uncharacterized protein</fullName>
    </submittedName>
</protein>
<accession>A0A284R6J0</accession>
<proteinExistence type="predicted"/>
<evidence type="ECO:0000313" key="2">
    <source>
        <dbReference type="Proteomes" id="UP000219338"/>
    </source>
</evidence>
<dbReference type="EMBL" id="FUEG01000005">
    <property type="protein sequence ID" value="SJL04314.1"/>
    <property type="molecule type" value="Genomic_DNA"/>
</dbReference>
<evidence type="ECO:0000313" key="1">
    <source>
        <dbReference type="EMBL" id="SJL04314.1"/>
    </source>
</evidence>
<gene>
    <name evidence="1" type="ORF">ARMOST_07678</name>
</gene>
<reference evidence="2" key="1">
    <citation type="journal article" date="2017" name="Nat. Ecol. Evol.">
        <title>Genome expansion and lineage-specific genetic innovations in the forest pathogenic fungi Armillaria.</title>
        <authorList>
            <person name="Sipos G."/>
            <person name="Prasanna A.N."/>
            <person name="Walter M.C."/>
            <person name="O'Connor E."/>
            <person name="Balint B."/>
            <person name="Krizsan K."/>
            <person name="Kiss B."/>
            <person name="Hess J."/>
            <person name="Varga T."/>
            <person name="Slot J."/>
            <person name="Riley R."/>
            <person name="Boka B."/>
            <person name="Rigling D."/>
            <person name="Barry K."/>
            <person name="Lee J."/>
            <person name="Mihaltcheva S."/>
            <person name="LaButti K."/>
            <person name="Lipzen A."/>
            <person name="Waldron R."/>
            <person name="Moloney N.M."/>
            <person name="Sperisen C."/>
            <person name="Kredics L."/>
            <person name="Vagvoelgyi C."/>
            <person name="Patrignani A."/>
            <person name="Fitzpatrick D."/>
            <person name="Nagy I."/>
            <person name="Doyle S."/>
            <person name="Anderson J.B."/>
            <person name="Grigoriev I.V."/>
            <person name="Gueldener U."/>
            <person name="Muensterkoetter M."/>
            <person name="Nagy L.G."/>
        </authorList>
    </citation>
    <scope>NUCLEOTIDE SEQUENCE [LARGE SCALE GENOMIC DNA]</scope>
    <source>
        <strain evidence="2">C18/9</strain>
    </source>
</reference>
<name>A0A284R6J0_ARMOS</name>
<dbReference type="OrthoDB" id="3237761at2759"/>
<sequence length="610" mass="69253">MSSSGVFFPVSFQGTGSKFLKYRCCCVDLHAVQSDPSQIISSMNAFIVGSPVYFYDSTGQVVRGVVEHTNRLADGTQMVAIRCDNGRIVTLPTWPIHLKHPEEGKPVTSRPADMKTLSRKMRRAFEKERKISNQQDLASSEITTSQQESDLVFADASPAAEFSVASLKHRLADKTERDQLSQSIQLSIRSIGVPCFIIIMLVGTSPALASRNTQTSILEVHSDLAIPEGDPNAAAIEQRDVKAPGYQAKEIKMDIEHATNSRLYDQERSPHVGLKEQIRVLAFALSTDEPVLIRHLEERSTIVRLSGADARGFRAGMESSLTESFFRSISSSTQRSRPPPKFWPVYPLDVHLENLSRVIKYLSSDQRKTYREERKAFIVEIAEHVQIGEAWQKQRTRNREGELEQLRVDRAKAISKKLVDLGYEQDLESIRFPDSFHQHHLVRQPRALTEKGWGNISRDMIEFMEKMRSKRLDREHTALVNSRKAIVASLLRTYKLSSSGTPYTSILPSIVDFYNFGPVKDILELPDQLIIDEPRFAPVVPQIDAFCQTWRERIHDELIQIAEHPDPTSLQTMEQKAAFLKLARNVLLIVTDFEIKETRVLYQKGIRMNP</sequence>
<dbReference type="Proteomes" id="UP000219338">
    <property type="component" value="Unassembled WGS sequence"/>
</dbReference>
<keyword evidence="2" id="KW-1185">Reference proteome</keyword>